<dbReference type="PANTHER" id="PTHR21236:SF1">
    <property type="entry name" value="PROTEIN YIPF6"/>
    <property type="match status" value="1"/>
</dbReference>
<dbReference type="AlphaFoldDB" id="A0AAD5XSK2"/>
<protein>
    <submittedName>
        <fullName evidence="6">Yip1 member 6</fullName>
    </submittedName>
</protein>
<evidence type="ECO:0000256" key="1">
    <source>
        <dbReference type="ARBA" id="ARBA00004141"/>
    </source>
</evidence>
<keyword evidence="4" id="KW-1133">Transmembrane helix</keyword>
<evidence type="ECO:0000256" key="5">
    <source>
        <dbReference type="ARBA" id="ARBA00023136"/>
    </source>
</evidence>
<dbReference type="PANTHER" id="PTHR21236">
    <property type="entry name" value="GOLGI MEMBRANE PROTEIN YIP1"/>
    <property type="match status" value="1"/>
</dbReference>
<proteinExistence type="inferred from homology"/>
<dbReference type="Proteomes" id="UP001211065">
    <property type="component" value="Unassembled WGS sequence"/>
</dbReference>
<organism evidence="6 7">
    <name type="scientific">Clydaea vesicula</name>
    <dbReference type="NCBI Taxonomy" id="447962"/>
    <lineage>
        <taxon>Eukaryota</taxon>
        <taxon>Fungi</taxon>
        <taxon>Fungi incertae sedis</taxon>
        <taxon>Chytridiomycota</taxon>
        <taxon>Chytridiomycota incertae sedis</taxon>
        <taxon>Chytridiomycetes</taxon>
        <taxon>Lobulomycetales</taxon>
        <taxon>Lobulomycetaceae</taxon>
        <taxon>Clydaea</taxon>
    </lineage>
</organism>
<comment type="similarity">
    <text evidence="2">Belongs to the YIP1 family.</text>
</comment>
<keyword evidence="5" id="KW-0472">Membrane</keyword>
<evidence type="ECO:0000256" key="2">
    <source>
        <dbReference type="ARBA" id="ARBA00010596"/>
    </source>
</evidence>
<sequence>MSGNYGSALGDPNHNNVSVDQIFETTENSDLSTVSIMIPTHPEVSGSINSNQNKTKIERNHNLDTLDEPVSQTLLRDLKSIWEKLKQVLLPHKKENSLKDWDLWGPLLLCLALSIRLSITAKLDAANVFQTVFVLIWAGSIVVTLNSKLLGGQL</sequence>
<dbReference type="GO" id="GO:0016020">
    <property type="term" value="C:membrane"/>
    <property type="evidence" value="ECO:0007669"/>
    <property type="project" value="UniProtKB-SubCell"/>
</dbReference>
<evidence type="ECO:0000313" key="7">
    <source>
        <dbReference type="Proteomes" id="UP001211065"/>
    </source>
</evidence>
<gene>
    <name evidence="6" type="primary">YIPF6</name>
    <name evidence="6" type="ORF">HK099_000996</name>
</gene>
<evidence type="ECO:0000313" key="6">
    <source>
        <dbReference type="EMBL" id="KAJ3204891.1"/>
    </source>
</evidence>
<accession>A0AAD5XSK2</accession>
<dbReference type="EMBL" id="JADGJW010001255">
    <property type="protein sequence ID" value="KAJ3204891.1"/>
    <property type="molecule type" value="Genomic_DNA"/>
</dbReference>
<evidence type="ECO:0000256" key="3">
    <source>
        <dbReference type="ARBA" id="ARBA00022692"/>
    </source>
</evidence>
<comment type="subcellular location">
    <subcellularLocation>
        <location evidence="1">Membrane</location>
        <topology evidence="1">Multi-pass membrane protein</topology>
    </subcellularLocation>
</comment>
<dbReference type="GO" id="GO:0005802">
    <property type="term" value="C:trans-Golgi network"/>
    <property type="evidence" value="ECO:0007669"/>
    <property type="project" value="TreeGrafter"/>
</dbReference>
<evidence type="ECO:0000256" key="4">
    <source>
        <dbReference type="ARBA" id="ARBA00022989"/>
    </source>
</evidence>
<dbReference type="GO" id="GO:0006888">
    <property type="term" value="P:endoplasmic reticulum to Golgi vesicle-mediated transport"/>
    <property type="evidence" value="ECO:0007669"/>
    <property type="project" value="InterPro"/>
</dbReference>
<reference evidence="6" key="1">
    <citation type="submission" date="2020-05" db="EMBL/GenBank/DDBJ databases">
        <title>Phylogenomic resolution of chytrid fungi.</title>
        <authorList>
            <person name="Stajich J.E."/>
            <person name="Amses K."/>
            <person name="Simmons R."/>
            <person name="Seto K."/>
            <person name="Myers J."/>
            <person name="Bonds A."/>
            <person name="Quandt C.A."/>
            <person name="Barry K."/>
            <person name="Liu P."/>
            <person name="Grigoriev I."/>
            <person name="Longcore J.E."/>
            <person name="James T.Y."/>
        </authorList>
    </citation>
    <scope>NUCLEOTIDE SEQUENCE</scope>
    <source>
        <strain evidence="6">JEL0476</strain>
    </source>
</reference>
<comment type="caution">
    <text evidence="6">The sequence shown here is derived from an EMBL/GenBank/DDBJ whole genome shotgun (WGS) entry which is preliminary data.</text>
</comment>
<dbReference type="InterPro" id="IPR045231">
    <property type="entry name" value="Yip1/4-like"/>
</dbReference>
<keyword evidence="3" id="KW-0812">Transmembrane</keyword>
<keyword evidence="7" id="KW-1185">Reference proteome</keyword>
<name>A0AAD5XSK2_9FUNG</name>